<dbReference type="Proteomes" id="UP000694930">
    <property type="component" value="Chromosome 8"/>
</dbReference>
<proteinExistence type="predicted"/>
<reference evidence="4" key="1">
    <citation type="journal article" date="2014" name="Nat. Genet.">
        <title>The genome of the stress-tolerant wild tomato species Solanum pennellii.</title>
        <authorList>
            <person name="Bolger A."/>
            <person name="Scossa F."/>
            <person name="Bolger M.E."/>
            <person name="Lanz C."/>
            <person name="Maumus F."/>
            <person name="Tohge T."/>
            <person name="Quesneville H."/>
            <person name="Alseekh S."/>
            <person name="Sorensen I."/>
            <person name="Lichtenstein G."/>
            <person name="Fich E.A."/>
            <person name="Conte M."/>
            <person name="Keller H."/>
            <person name="Schneeberger K."/>
            <person name="Schwacke R."/>
            <person name="Ofner I."/>
            <person name="Vrebalov J."/>
            <person name="Xu Y."/>
            <person name="Osorio S."/>
            <person name="Aflitos S.A."/>
            <person name="Schijlen E."/>
            <person name="Jimenez-Gomez J.M."/>
            <person name="Ryngajllo M."/>
            <person name="Kimura S."/>
            <person name="Kumar R."/>
            <person name="Koenig D."/>
            <person name="Headland L.R."/>
            <person name="Maloof J.N."/>
            <person name="Sinha N."/>
            <person name="van Ham R.C."/>
            <person name="Lankhorst R.K."/>
            <person name="Mao L."/>
            <person name="Vogel A."/>
            <person name="Arsova B."/>
            <person name="Panstruga R."/>
            <person name="Fei Z."/>
            <person name="Rose J.K."/>
            <person name="Zamir D."/>
            <person name="Carrari F."/>
            <person name="Giovannoni J.J."/>
            <person name="Weigel D."/>
            <person name="Usadel B."/>
            <person name="Fernie A.R."/>
        </authorList>
    </citation>
    <scope>NUCLEOTIDE SEQUENCE [LARGE SCALE GENOMIC DNA]</scope>
    <source>
        <strain evidence="4">cv. LA0716</strain>
    </source>
</reference>
<keyword evidence="4" id="KW-1185">Reference proteome</keyword>
<dbReference type="InterPro" id="IPR001466">
    <property type="entry name" value="Beta-lactam-related"/>
</dbReference>
<dbReference type="InterPro" id="IPR011009">
    <property type="entry name" value="Kinase-like_dom_sf"/>
</dbReference>
<dbReference type="PANTHER" id="PTHR43319">
    <property type="entry name" value="BETA-LACTAMASE-RELATED"/>
    <property type="match status" value="1"/>
</dbReference>
<dbReference type="Pfam" id="PF03109">
    <property type="entry name" value="ABC1"/>
    <property type="match status" value="1"/>
</dbReference>
<evidence type="ECO:0000259" key="2">
    <source>
        <dbReference type="Pfam" id="PF00144"/>
    </source>
</evidence>
<gene>
    <name evidence="5" type="primary">LOC107028632</name>
</gene>
<dbReference type="InterPro" id="IPR004147">
    <property type="entry name" value="ABC1_dom"/>
</dbReference>
<evidence type="ECO:0000313" key="4">
    <source>
        <dbReference type="Proteomes" id="UP000694930"/>
    </source>
</evidence>
<dbReference type="InterPro" id="IPR052907">
    <property type="entry name" value="Beta-lactamase/esterase"/>
</dbReference>
<dbReference type="Gene3D" id="3.40.710.10">
    <property type="entry name" value="DD-peptidase/beta-lactamase superfamily"/>
    <property type="match status" value="1"/>
</dbReference>
<evidence type="ECO:0000313" key="5">
    <source>
        <dbReference type="RefSeq" id="XP_027774695.1"/>
    </source>
</evidence>
<sequence>MGWGNIYKRRVKVFAVALIIYFDYKALQQREKWANKLKIASLWEKAHERNAKRVLNLIVDLEGLWVKLGQYLSTRADVLPEAYTRLLKQLQDSLPPRSLKESTEKVLVLEYMDGVRLNDAESLQALGVDKQKLVEEITRAYAHQIYVDGFFNGDPHPGNFLVSKEPPHRPILLDFGLTKLLSSSLKQALAKMFLAAAEGDHVALLAAFAEMGLKFRLDVPEQAMEVTSVFFRSSTPANEALESMKMLSEQRLKNFKVIQEKMKLNEKEVKRFNPVDAFPSDIVIFGRVLNLLRGLSATMNVRIVYIDIMRPFAESVLQCNLNRQPALNPQWIYDTPIHSDVEAKLRQLLVELGNAEKILGIQVCAYKDGEVIIDTAAGVLGKYDPRPVQPDSLFSVFSATKGICAGLVHWLVDNGKLKLEDNIANIWPEFGSNGKDQIKVHHVLNHTSGLHSAMSDINQEDPFLMTDWDECLKRIAMSSPETAPGREQLYHYLSFGWLCGGIIERASGRRFQELLEEVFVRPLKIDGELYVGIPPGVESRLATLTIDMSDLTKLSNVGNRSDLPTTFQPQQMAQLATTLPAIFNSLYARRAIIPAANGHCSARALARYYAALAEGGKVPPPHHSSMPTLGSHPHIPKFPSQQTVKKQKSQKKTGLDDQGPGQTQSSNSSTQISSGHHDKGNVYIQIPSDNRCSIDDSSSDNRSIKLFHNPKVHDAFMGVGEYENLTYPNGMFGLGFKRSYSTNEELIGFGHSGIGGSTGLCNIEHKFAMAVTLNKMSFGTVTAKIIHLICSELNIPVPQEISRLVETGSTSQLGIGKPLIN</sequence>
<feature type="region of interest" description="Disordered" evidence="1">
    <location>
        <begin position="619"/>
        <end position="680"/>
    </location>
</feature>
<evidence type="ECO:0000259" key="3">
    <source>
        <dbReference type="Pfam" id="PF03109"/>
    </source>
</evidence>
<feature type="domain" description="ABC1 atypical kinase-like" evidence="3">
    <location>
        <begin position="101"/>
        <end position="203"/>
    </location>
</feature>
<dbReference type="GeneID" id="107028632"/>
<evidence type="ECO:0000256" key="1">
    <source>
        <dbReference type="SAM" id="MobiDB-lite"/>
    </source>
</evidence>
<name>A0ABM1VG27_SOLPN</name>
<organism evidence="4 5">
    <name type="scientific">Solanum pennellii</name>
    <name type="common">Tomato</name>
    <name type="synonym">Lycopersicon pennellii</name>
    <dbReference type="NCBI Taxonomy" id="28526"/>
    <lineage>
        <taxon>Eukaryota</taxon>
        <taxon>Viridiplantae</taxon>
        <taxon>Streptophyta</taxon>
        <taxon>Embryophyta</taxon>
        <taxon>Tracheophyta</taxon>
        <taxon>Spermatophyta</taxon>
        <taxon>Magnoliopsida</taxon>
        <taxon>eudicotyledons</taxon>
        <taxon>Gunneridae</taxon>
        <taxon>Pentapetalae</taxon>
        <taxon>asterids</taxon>
        <taxon>lamiids</taxon>
        <taxon>Solanales</taxon>
        <taxon>Solanaceae</taxon>
        <taxon>Solanoideae</taxon>
        <taxon>Solaneae</taxon>
        <taxon>Solanum</taxon>
        <taxon>Solanum subgen. Lycopersicon</taxon>
    </lineage>
</organism>
<dbReference type="SUPFAM" id="SSF56112">
    <property type="entry name" value="Protein kinase-like (PK-like)"/>
    <property type="match status" value="1"/>
</dbReference>
<dbReference type="SUPFAM" id="SSF56601">
    <property type="entry name" value="beta-lactamase/transpeptidase-like"/>
    <property type="match status" value="1"/>
</dbReference>
<protein>
    <submittedName>
        <fullName evidence="5">Uncharacterized protein LOC107028632 isoform X2</fullName>
    </submittedName>
</protein>
<feature type="domain" description="Beta-lactamase-related" evidence="2">
    <location>
        <begin position="346"/>
        <end position="627"/>
    </location>
</feature>
<accession>A0ABM1VG27</accession>
<reference evidence="5" key="2">
    <citation type="submission" date="2025-08" db="UniProtKB">
        <authorList>
            <consortium name="RefSeq"/>
        </authorList>
    </citation>
    <scope>IDENTIFICATION</scope>
</reference>
<feature type="compositionally biased region" description="Low complexity" evidence="1">
    <location>
        <begin position="658"/>
        <end position="674"/>
    </location>
</feature>
<dbReference type="RefSeq" id="XP_027774695.1">
    <property type="nucleotide sequence ID" value="XM_027918894.1"/>
</dbReference>
<dbReference type="PANTHER" id="PTHR43319:SF3">
    <property type="entry name" value="BETA-LACTAMASE-RELATED DOMAIN-CONTAINING PROTEIN"/>
    <property type="match status" value="1"/>
</dbReference>
<dbReference type="InterPro" id="IPR012338">
    <property type="entry name" value="Beta-lactam/transpept-like"/>
</dbReference>
<dbReference type="Pfam" id="PF00144">
    <property type="entry name" value="Beta-lactamase"/>
    <property type="match status" value="1"/>
</dbReference>